<proteinExistence type="predicted"/>
<accession>A0A379LZF6</accession>
<organism evidence="2 3">
    <name type="scientific">Rhodococcus gordoniae</name>
    <dbReference type="NCBI Taxonomy" id="223392"/>
    <lineage>
        <taxon>Bacteria</taxon>
        <taxon>Bacillati</taxon>
        <taxon>Actinomycetota</taxon>
        <taxon>Actinomycetes</taxon>
        <taxon>Mycobacteriales</taxon>
        <taxon>Nocardiaceae</taxon>
        <taxon>Rhodococcus</taxon>
    </lineage>
</organism>
<evidence type="ECO:0000313" key="2">
    <source>
        <dbReference type="EMBL" id="SUE15464.1"/>
    </source>
</evidence>
<dbReference type="GO" id="GO:0016747">
    <property type="term" value="F:acyltransferase activity, transferring groups other than amino-acyl groups"/>
    <property type="evidence" value="ECO:0007669"/>
    <property type="project" value="InterPro"/>
</dbReference>
<evidence type="ECO:0000313" key="3">
    <source>
        <dbReference type="Proteomes" id="UP000254569"/>
    </source>
</evidence>
<dbReference type="InterPro" id="IPR000182">
    <property type="entry name" value="GNAT_dom"/>
</dbReference>
<dbReference type="InterPro" id="IPR016181">
    <property type="entry name" value="Acyl_CoA_acyltransferase"/>
</dbReference>
<dbReference type="SUPFAM" id="SSF55729">
    <property type="entry name" value="Acyl-CoA N-acyltransferases (Nat)"/>
    <property type="match status" value="1"/>
</dbReference>
<dbReference type="PROSITE" id="PS51186">
    <property type="entry name" value="GNAT"/>
    <property type="match status" value="1"/>
</dbReference>
<reference evidence="2 3" key="1">
    <citation type="submission" date="2018-06" db="EMBL/GenBank/DDBJ databases">
        <authorList>
            <consortium name="Pathogen Informatics"/>
            <person name="Doyle S."/>
        </authorList>
    </citation>
    <scope>NUCLEOTIDE SEQUENCE [LARGE SCALE GENOMIC DNA]</scope>
    <source>
        <strain evidence="2 3">NCTC13296</strain>
    </source>
</reference>
<dbReference type="EMBL" id="UGVI01000001">
    <property type="protein sequence ID" value="SUE15464.1"/>
    <property type="molecule type" value="Genomic_DNA"/>
</dbReference>
<name>A0A379LZF6_9NOCA</name>
<dbReference type="Proteomes" id="UP000254569">
    <property type="component" value="Unassembled WGS sequence"/>
</dbReference>
<evidence type="ECO:0000259" key="1">
    <source>
        <dbReference type="PROSITE" id="PS51186"/>
    </source>
</evidence>
<dbReference type="AlphaFoldDB" id="A0A379LZF6"/>
<feature type="domain" description="N-acetyltransferase" evidence="1">
    <location>
        <begin position="128"/>
        <end position="266"/>
    </location>
</feature>
<protein>
    <recommendedName>
        <fullName evidence="1">N-acetyltransferase domain-containing protein</fullName>
    </recommendedName>
</protein>
<gene>
    <name evidence="2" type="ORF">NCTC13296_02326</name>
</gene>
<keyword evidence="3" id="KW-1185">Reference proteome</keyword>
<sequence>MREPWKGECVEAASTASGLTSLPQLRRSYGESLRPLTSGGGWSAGDGWWVGITGAPDPDYNLALVHGGDVTTRVQHVYETLTKAGNPSIVLLAGDGLGAAQVLADHSWVCAGSLDLTCLVAHDAPVDPGFRTLGEADMADARELAAGTFGIAPGTAAVAYADAMARTPGVEVVGIVEDGDLQCCALLVDSGAIRTVWSLGTHPGRQRRGFANRLIRAGAAHTYAQRGPVAMCGLTRPRVTPLYLAAGARVAETWQMWSRPRWLLGS</sequence>
<dbReference type="Gene3D" id="3.40.630.30">
    <property type="match status" value="1"/>
</dbReference>